<dbReference type="Proteomes" id="UP000019805">
    <property type="component" value="Chromosome"/>
</dbReference>
<name>W8WXH1_CASD6</name>
<dbReference type="STRING" id="1437824.BN940_10016"/>
<dbReference type="GO" id="GO:0016226">
    <property type="term" value="P:iron-sulfur cluster assembly"/>
    <property type="evidence" value="ECO:0007669"/>
    <property type="project" value="TreeGrafter"/>
</dbReference>
<dbReference type="EMBL" id="HG916765">
    <property type="protein sequence ID" value="CDM24463.1"/>
    <property type="molecule type" value="Genomic_DNA"/>
</dbReference>
<dbReference type="HOGENOM" id="CLU_007884_6_2_4"/>
<dbReference type="PANTHER" id="PTHR22602:SF0">
    <property type="entry name" value="TRANSFERASE CAF17, MITOCHONDRIAL-RELATED"/>
    <property type="match status" value="1"/>
</dbReference>
<dbReference type="NCBIfam" id="TIGR03317">
    <property type="entry name" value="ygfZ_signature"/>
    <property type="match status" value="1"/>
</dbReference>
<reference evidence="2 3" key="1">
    <citation type="journal article" date="2014" name="BMC Microbiol.">
        <title>The oxygen-independent metabolism of cyclic monoterpenes in Castellaniella defragrans 65Phen.</title>
        <authorList>
            <person name="Petasch J."/>
            <person name="Disch E.M."/>
            <person name="Markert S."/>
            <person name="Becher D."/>
            <person name="Schweder T."/>
            <person name="Huttel B."/>
            <person name="Reinhardt R."/>
            <person name="Harder J."/>
        </authorList>
    </citation>
    <scope>NUCLEOTIDE SEQUENCE [LARGE SCALE GENOMIC DNA]</scope>
    <source>
        <strain evidence="2">65Phen</strain>
    </source>
</reference>
<evidence type="ECO:0000256" key="1">
    <source>
        <dbReference type="SAM" id="MobiDB-lite"/>
    </source>
</evidence>
<dbReference type="KEGG" id="cdn:BN940_10016"/>
<dbReference type="Gene3D" id="3.30.70.1400">
    <property type="entry name" value="Aminomethyltransferase beta-barrel domains"/>
    <property type="match status" value="1"/>
</dbReference>
<dbReference type="SUPFAM" id="SSF103025">
    <property type="entry name" value="Folate-binding domain"/>
    <property type="match status" value="1"/>
</dbReference>
<protein>
    <submittedName>
        <fullName evidence="2">Folate-dependent protein for Fe/S cluster synthesis/repair in oxidative stress</fullName>
    </submittedName>
</protein>
<proteinExistence type="predicted"/>
<dbReference type="PANTHER" id="PTHR22602">
    <property type="entry name" value="TRANSFERASE CAF17, MITOCHONDRIAL-RELATED"/>
    <property type="match status" value="1"/>
</dbReference>
<dbReference type="Gene3D" id="2.40.30.160">
    <property type="match status" value="1"/>
</dbReference>
<keyword evidence="3" id="KW-1185">Reference proteome</keyword>
<dbReference type="InterPro" id="IPR045179">
    <property type="entry name" value="YgfZ/GcvT"/>
</dbReference>
<feature type="compositionally biased region" description="Low complexity" evidence="1">
    <location>
        <begin position="173"/>
        <end position="201"/>
    </location>
</feature>
<evidence type="ECO:0000313" key="3">
    <source>
        <dbReference type="Proteomes" id="UP000019805"/>
    </source>
</evidence>
<evidence type="ECO:0000313" key="2">
    <source>
        <dbReference type="EMBL" id="CDM24463.1"/>
    </source>
</evidence>
<dbReference type="AlphaFoldDB" id="W8WXH1"/>
<sequence>MGADRLPAIFTDSPMEGLATDGFQPLPECALVRVQGPDAASFLHGQLTHGVTGLGADQAAPAAYCTPQGRLLANGVLWRAQDGGLAWMVSRDLADSLIKRLRMFVLRARVVIDPDAAVHIGGALGAGAVPASLHGAPPWTRASIDGADWIVAPMSQAARPAAWRIAPSDTSEPAGPSGPGATSGLSGSSGPGAADRPTAAAGAGDAWTAARLAGGWPWIRAASQDQFLPASLDMDLNGTIDFAKGCYPGQEVIARSHYRGTVKRRLAYGTAPWAPDAPALPPGSDLYAAGDATGRPVGRVIESAVHQGLLHVAAEITLSDWPAMRYAAGSPDGAVLNAFGPTSVLAD</sequence>
<gene>
    <name evidence="2" type="ORF">BN940_10016</name>
</gene>
<dbReference type="PATRIC" id="fig|1437824.5.peg.1981"/>
<dbReference type="eggNOG" id="COG0354">
    <property type="taxonomic scope" value="Bacteria"/>
</dbReference>
<feature type="region of interest" description="Disordered" evidence="1">
    <location>
        <begin position="161"/>
        <end position="201"/>
    </location>
</feature>
<dbReference type="InterPro" id="IPR017703">
    <property type="entry name" value="YgfZ/GCV_T_CS"/>
</dbReference>
<accession>W8WXH1</accession>
<organism evidence="2 3">
    <name type="scientific">Castellaniella defragrans (strain DSM 12143 / CCUG 39792 / 65Phen)</name>
    <name type="common">Alcaligenes defragrans</name>
    <dbReference type="NCBI Taxonomy" id="1437824"/>
    <lineage>
        <taxon>Bacteria</taxon>
        <taxon>Pseudomonadati</taxon>
        <taxon>Pseudomonadota</taxon>
        <taxon>Betaproteobacteria</taxon>
        <taxon>Burkholderiales</taxon>
        <taxon>Alcaligenaceae</taxon>
        <taxon>Castellaniella</taxon>
    </lineage>
</organism>